<keyword evidence="4" id="KW-0732">Signal</keyword>
<name>A0A8B8A3G9_ACAPL</name>
<feature type="domain" description="VWFD" evidence="6">
    <location>
        <begin position="951"/>
        <end position="1116"/>
    </location>
</feature>
<keyword evidence="3" id="KW-0325">Glycoprotein</keyword>
<evidence type="ECO:0000256" key="4">
    <source>
        <dbReference type="SAM" id="SignalP"/>
    </source>
</evidence>
<dbReference type="InterPro" id="IPR036084">
    <property type="entry name" value="Ser_inhib-like_sf"/>
</dbReference>
<dbReference type="CDD" id="cd19941">
    <property type="entry name" value="TIL"/>
    <property type="match status" value="2"/>
</dbReference>
<feature type="non-terminal residue" evidence="8">
    <location>
        <position position="1579"/>
    </location>
</feature>
<evidence type="ECO:0000256" key="3">
    <source>
        <dbReference type="ARBA" id="ARBA00023180"/>
    </source>
</evidence>
<sequence>MALHFWCFVLLVTSWSVRCSEGKVQDDPQNCTKVEKIYYPNDFLVGGYLTNVLEDNANQRFVRRSYCCNNYSNPQICGTPYCFPECPEGSGHCSWRNRSCTANAPPLNERQTPAPEIQNDGECSICCGGSVRTFDGLYFNFPIMCRQILTHYEHETDSFTVDIIPNYSCNASECFSAVNITIPGFTQNILMIELLPRGDVLANSRSVNTPFETKLGHKVFKEGLRVVFLSVDGRVKVSFDGINSAIITVSRLFADQGQTLQGLCGTYDNIPDNDLDGGTVAEFVNKFRAPWGRCTSLAMSVPNLFDSLTDDQRQNVTRICNEFAVSSLVARGSSRVPVHPFLNSCNFSVSLYLRSGLRYDICSIYADYAHACSRHGIPFPWRSSNFCPIQCSNGMVYNECGSTCRRTCQNMFYSEHCATHCVPGCECPAGTYFDGSLCVAQEECPCALAEESLPVGAIVKDTCRDCTCLGGRLGNCTVHSCPGTCTILRGRSFTTFDGTSYEFDGDCEYVLVQTSNSDSAGSHFSIYMDKTQCRAYGLRCESPPVISVKTPDGHLYEFSAGLNTVSVGTQRRRKINLPYQKSAGNSTISITLVSSIFTRVAMSELGIELLLGKDNRLYITAEERLLGKINGLCGNFNRKNGDDFQLPPGSTAAVASQFAPTWNSDSQCQESTIENSIDYCDIEAVYYDITKSECRKVKRKPFSECNFKVDTSKFYKQCWNDRCAGSVLKGAECLAMAAYAWECAKTGLVINWRNQKLCPIECPAGMVYKECGSMCKMSCYDLGNVGNCREQCIQGCQCSDGKVFDDEEKKCVPVSKCHCYHNGRIFQPDNEWREGCNDCFCRNGVTECSQGNCTDIGDECPEGLGRIDCVECERRCSNMHLDCKAERCTAGCGCNNGTVRAPDLKTCIREDKCPCYFNGRSYKHGKKFKKDCNKCKCLNEKIKCRNKICPATCRAYGDPHYITYDGSKYNFQGDCRYILTTDGCDKEKTFEVIVENIACGSEEVTCTKAVVFHFFDWEVTLVRGSEPKITNSDGYPRLKCIRNGIYDIIITDRGIRVDWDRATSVSVTVDGKYYKKTCGLCGIFDDNRANDFTTRQNEQASVTVFGHSWRKSDSCPMPQEPDHMCDLFPMRREYAISECKKLIYHSVFKECHKVIDPEDYYDNCVFDTCGCNRGGDCECLCTAVTTYSRQCSEQGLTVFDWRYVTPPTCSILCKPPMEYACKSTPESSCVLEELKMGKKLWINKGNYEMKGCYEGCHCPNGTKRLRNTCVPKCPCIVDGREVQSRHTFVDECQSCICNDGKWDCEHSPSCTPGTTTSTSSVTTSELTTPYKECDDDLDSEFSVINVTRFVSGNRSQPIDPVDWWTPSSPPSSVSSPEGTSYLLVEFAPNAKLTHVQVNASAGDGIAVNVTVVFRYRKDGSNFNYSQTLQGESGKVKLFQTLDYVQNAKVYHHVIDSRDGSKLKITFYGCESTPLPTPPIPPPACPPGMRRTPCDNPCVRFKCSGYCYSRVLYDFTTGKDYCCACQEASGMKSSRCRDDCSCPNGKVMERVQHKTCKKCSCTNNTCTIVYPGCITTTLPT</sequence>
<dbReference type="SMART" id="SM00215">
    <property type="entry name" value="VWC_out"/>
    <property type="match status" value="2"/>
</dbReference>
<feature type="domain" description="VWFD" evidence="6">
    <location>
        <begin position="483"/>
        <end position="669"/>
    </location>
</feature>
<reference evidence="8" key="1">
    <citation type="submission" date="2025-08" db="UniProtKB">
        <authorList>
            <consortium name="RefSeq"/>
        </authorList>
    </citation>
    <scope>IDENTIFICATION</scope>
</reference>
<dbReference type="OMA" id="ACNGNED"/>
<dbReference type="OrthoDB" id="160294at2759"/>
<dbReference type="Pfam" id="PF00094">
    <property type="entry name" value="VWD"/>
    <property type="match status" value="3"/>
</dbReference>
<keyword evidence="2" id="KW-1015">Disulfide bond</keyword>
<dbReference type="SMART" id="SM00832">
    <property type="entry name" value="C8"/>
    <property type="match status" value="3"/>
</dbReference>
<dbReference type="SUPFAM" id="SSF57567">
    <property type="entry name" value="Serine protease inhibitors"/>
    <property type="match status" value="3"/>
</dbReference>
<dbReference type="PROSITE" id="PS50184">
    <property type="entry name" value="VWFC_2"/>
    <property type="match status" value="1"/>
</dbReference>
<evidence type="ECO:0000313" key="7">
    <source>
        <dbReference type="Proteomes" id="UP000694845"/>
    </source>
</evidence>
<feature type="domain" description="VWFC" evidence="5">
    <location>
        <begin position="819"/>
        <end position="877"/>
    </location>
</feature>
<dbReference type="FunFam" id="2.10.25.10:FF:000055">
    <property type="entry name" value="alpha-tectorin isoform X1"/>
    <property type="match status" value="2"/>
</dbReference>
<dbReference type="InterPro" id="IPR050780">
    <property type="entry name" value="Mucin_vWF_Thrombospondin_sf"/>
</dbReference>
<dbReference type="GeneID" id="110990692"/>
<evidence type="ECO:0000313" key="8">
    <source>
        <dbReference type="RefSeq" id="XP_022111480.1"/>
    </source>
</evidence>
<feature type="chain" id="PRO_5034228314" evidence="4">
    <location>
        <begin position="20"/>
        <end position="1579"/>
    </location>
</feature>
<dbReference type="Pfam" id="PF01826">
    <property type="entry name" value="TIL"/>
    <property type="match status" value="2"/>
</dbReference>
<dbReference type="Pfam" id="PF08742">
    <property type="entry name" value="C8"/>
    <property type="match status" value="3"/>
</dbReference>
<evidence type="ECO:0000259" key="5">
    <source>
        <dbReference type="PROSITE" id="PS50184"/>
    </source>
</evidence>
<keyword evidence="1" id="KW-0677">Repeat</keyword>
<dbReference type="SMART" id="SM00216">
    <property type="entry name" value="VWD"/>
    <property type="match status" value="3"/>
</dbReference>
<dbReference type="InterPro" id="IPR001846">
    <property type="entry name" value="VWF_type-D"/>
</dbReference>
<protein>
    <submittedName>
        <fullName evidence="8">von Willebrand factor-like</fullName>
    </submittedName>
</protein>
<evidence type="ECO:0000256" key="2">
    <source>
        <dbReference type="ARBA" id="ARBA00023157"/>
    </source>
</evidence>
<gene>
    <name evidence="8" type="primary">LOC110990692</name>
</gene>
<dbReference type="InterPro" id="IPR002919">
    <property type="entry name" value="TIL_dom"/>
</dbReference>
<feature type="domain" description="VWFD" evidence="6">
    <location>
        <begin position="121"/>
        <end position="295"/>
    </location>
</feature>
<feature type="signal peptide" evidence="4">
    <location>
        <begin position="1"/>
        <end position="19"/>
    </location>
</feature>
<dbReference type="Proteomes" id="UP000694845">
    <property type="component" value="Unplaced"/>
</dbReference>
<dbReference type="PANTHER" id="PTHR11339">
    <property type="entry name" value="EXTRACELLULAR MATRIX GLYCOPROTEIN RELATED"/>
    <property type="match status" value="1"/>
</dbReference>
<dbReference type="KEGG" id="aplc:110990692"/>
<keyword evidence="7" id="KW-1185">Reference proteome</keyword>
<dbReference type="RefSeq" id="XP_022111480.1">
    <property type="nucleotide sequence ID" value="XM_022255788.1"/>
</dbReference>
<dbReference type="SMART" id="SM00214">
    <property type="entry name" value="VWC"/>
    <property type="match status" value="3"/>
</dbReference>
<evidence type="ECO:0000256" key="1">
    <source>
        <dbReference type="ARBA" id="ARBA00022737"/>
    </source>
</evidence>
<dbReference type="PROSITE" id="PS51233">
    <property type="entry name" value="VWFD"/>
    <property type="match status" value="3"/>
</dbReference>
<dbReference type="InterPro" id="IPR001007">
    <property type="entry name" value="VWF_dom"/>
</dbReference>
<evidence type="ECO:0000259" key="6">
    <source>
        <dbReference type="PROSITE" id="PS51233"/>
    </source>
</evidence>
<organism evidence="7 8">
    <name type="scientific">Acanthaster planci</name>
    <name type="common">Crown-of-thorns starfish</name>
    <dbReference type="NCBI Taxonomy" id="133434"/>
    <lineage>
        <taxon>Eukaryota</taxon>
        <taxon>Metazoa</taxon>
        <taxon>Echinodermata</taxon>
        <taxon>Eleutherozoa</taxon>
        <taxon>Asterozoa</taxon>
        <taxon>Asteroidea</taxon>
        <taxon>Valvatacea</taxon>
        <taxon>Valvatida</taxon>
        <taxon>Acanthasteridae</taxon>
        <taxon>Acanthaster</taxon>
    </lineage>
</organism>
<dbReference type="InterPro" id="IPR014853">
    <property type="entry name" value="VWF/SSPO/ZAN-like_Cys-rich_dom"/>
</dbReference>
<accession>A0A8B8A3G9</accession>
<dbReference type="Gene3D" id="2.10.25.10">
    <property type="entry name" value="Laminin"/>
    <property type="match status" value="2"/>
</dbReference>
<proteinExistence type="predicted"/>